<dbReference type="SUPFAM" id="SSF55920">
    <property type="entry name" value="Creatinase/aminopeptidase"/>
    <property type="match status" value="1"/>
</dbReference>
<organism evidence="2 3">
    <name type="scientific">Cordyceps fumosorosea (strain ARSEF 2679)</name>
    <name type="common">Isaria fumosorosea</name>
    <dbReference type="NCBI Taxonomy" id="1081104"/>
    <lineage>
        <taxon>Eukaryota</taxon>
        <taxon>Fungi</taxon>
        <taxon>Dikarya</taxon>
        <taxon>Ascomycota</taxon>
        <taxon>Pezizomycotina</taxon>
        <taxon>Sordariomycetes</taxon>
        <taxon>Hypocreomycetidae</taxon>
        <taxon>Hypocreales</taxon>
        <taxon>Cordycipitaceae</taxon>
        <taxon>Cordyceps</taxon>
    </lineage>
</organism>
<comment type="caution">
    <text evidence="2">The sequence shown here is derived from an EMBL/GenBank/DDBJ whole genome shotgun (WGS) entry which is preliminary data.</text>
</comment>
<reference evidence="2 3" key="1">
    <citation type="journal article" date="2016" name="Genome Biol. Evol.">
        <title>Divergent and convergent evolution of fungal pathogenicity.</title>
        <authorList>
            <person name="Shang Y."/>
            <person name="Xiao G."/>
            <person name="Zheng P."/>
            <person name="Cen K."/>
            <person name="Zhan S."/>
            <person name="Wang C."/>
        </authorList>
    </citation>
    <scope>NUCLEOTIDE SEQUENCE [LARGE SCALE GENOMIC DNA]</scope>
    <source>
        <strain evidence="2 3">ARSEF 2679</strain>
    </source>
</reference>
<gene>
    <name evidence="2" type="ORF">ISF_02759</name>
</gene>
<dbReference type="InterPro" id="IPR000994">
    <property type="entry name" value="Pept_M24"/>
</dbReference>
<dbReference type="RefSeq" id="XP_018706093.1">
    <property type="nucleotide sequence ID" value="XM_018846365.1"/>
</dbReference>
<dbReference type="AlphaFoldDB" id="A0A162MSB8"/>
<evidence type="ECO:0000259" key="1">
    <source>
        <dbReference type="Pfam" id="PF00557"/>
    </source>
</evidence>
<dbReference type="PANTHER" id="PTHR46112:SF8">
    <property type="entry name" value="CYTOPLASMIC PEPTIDASE PEPQ-RELATED"/>
    <property type="match status" value="1"/>
</dbReference>
<proteinExistence type="predicted"/>
<dbReference type="Pfam" id="PF00557">
    <property type="entry name" value="Peptidase_M24"/>
    <property type="match status" value="1"/>
</dbReference>
<evidence type="ECO:0000313" key="2">
    <source>
        <dbReference type="EMBL" id="OAA69489.1"/>
    </source>
</evidence>
<evidence type="ECO:0000313" key="3">
    <source>
        <dbReference type="Proteomes" id="UP000076744"/>
    </source>
</evidence>
<sequence length="232" mass="26016">MSTAEAARIANLREAQNKAIAMFKEIEETLIRPGVSDKTLSAEIAALGKERHALETHWHKRIVRSGPNTLAAYKDNPPDRVIEEDDIVVVDLGPVFERWEADFGRTFVLGGDPRKLAVRDALEPTWLAVRDRWRARPGMTGAELFAIAKEAGEAQGRWTWGADIAGHIVGSFPHERIPQDMMPLYIAAGNTTSMRTVGKDGHMRQWILEIYLHDKEGQFGGFFEQLLTVDDD</sequence>
<dbReference type="GeneID" id="30019051"/>
<accession>A0A162MSB8</accession>
<dbReference type="Gene3D" id="3.90.230.10">
    <property type="entry name" value="Creatinase/methionine aminopeptidase superfamily"/>
    <property type="match status" value="1"/>
</dbReference>
<protein>
    <submittedName>
        <fullName evidence="2">Peptidase M24, structural domain protein</fullName>
    </submittedName>
</protein>
<dbReference type="OrthoDB" id="2818246at2759"/>
<dbReference type="PANTHER" id="PTHR46112">
    <property type="entry name" value="AMINOPEPTIDASE"/>
    <property type="match status" value="1"/>
</dbReference>
<dbReference type="InterPro" id="IPR050659">
    <property type="entry name" value="Peptidase_M24B"/>
</dbReference>
<dbReference type="CDD" id="cd01066">
    <property type="entry name" value="APP_MetAP"/>
    <property type="match status" value="1"/>
</dbReference>
<dbReference type="InterPro" id="IPR036005">
    <property type="entry name" value="Creatinase/aminopeptidase-like"/>
</dbReference>
<keyword evidence="3" id="KW-1185">Reference proteome</keyword>
<feature type="domain" description="Peptidase M24" evidence="1">
    <location>
        <begin position="11"/>
        <end position="227"/>
    </location>
</feature>
<name>A0A162MSB8_CORFA</name>
<dbReference type="Proteomes" id="UP000076744">
    <property type="component" value="Unassembled WGS sequence"/>
</dbReference>
<dbReference type="EMBL" id="AZHB01000005">
    <property type="protein sequence ID" value="OAA69489.1"/>
    <property type="molecule type" value="Genomic_DNA"/>
</dbReference>